<keyword evidence="6 9" id="KW-0812">Transmembrane</keyword>
<dbReference type="GO" id="GO:0005886">
    <property type="term" value="C:plasma membrane"/>
    <property type="evidence" value="ECO:0007669"/>
    <property type="project" value="UniProtKB-SubCell"/>
</dbReference>
<evidence type="ECO:0000256" key="7">
    <source>
        <dbReference type="ARBA" id="ARBA00022989"/>
    </source>
</evidence>
<accession>A0A9X1VTC1</accession>
<dbReference type="PANTHER" id="PTHR34308">
    <property type="entry name" value="COBALAMIN BIOSYNTHESIS PROTEIN CBIB"/>
    <property type="match status" value="1"/>
</dbReference>
<evidence type="ECO:0000256" key="8">
    <source>
        <dbReference type="ARBA" id="ARBA00023136"/>
    </source>
</evidence>
<evidence type="ECO:0000256" key="3">
    <source>
        <dbReference type="ARBA" id="ARBA00006263"/>
    </source>
</evidence>
<dbReference type="PANTHER" id="PTHR34308:SF1">
    <property type="entry name" value="COBALAMIN BIOSYNTHESIS PROTEIN CBIB"/>
    <property type="match status" value="1"/>
</dbReference>
<dbReference type="GO" id="GO:0009236">
    <property type="term" value="P:cobalamin biosynthetic process"/>
    <property type="evidence" value="ECO:0007669"/>
    <property type="project" value="UniProtKB-UniRule"/>
</dbReference>
<sequence length="322" mass="34519">MNAALMASGLAVALLIDRLLGEPPARLHPVVGMGRYLGWIGGLITARQHPQREPAPDWRAFGAGALAWCAGAALVGGLAWLAQQAMAGLPLVAGGLLLGCLLKPLLAWRMLRDEVAAVEAALQQSLAAGRERLSWLVSRDTTQLNESAVRESAIESLAENLNDSVVAPIFWFVLLGLPGAAVYRFANTADAMWGYRGVYRGRNWEWAGKWAARADDALSWLPARLTALLLKGLSRGLPLQALRREAARTPSPNSGWPMAAMALKLGVCLRKPGVYALNAAGRAPQAADTAQALIYASKAVYVQVLWSFLAIVLIAMEGSWLR</sequence>
<proteinExistence type="inferred from homology"/>
<feature type="transmembrane region" description="Helical" evidence="9">
    <location>
        <begin position="165"/>
        <end position="186"/>
    </location>
</feature>
<keyword evidence="4 9" id="KW-1003">Cell membrane</keyword>
<keyword evidence="7 9" id="KW-1133">Transmembrane helix</keyword>
<feature type="transmembrane region" description="Helical" evidence="9">
    <location>
        <begin position="89"/>
        <end position="108"/>
    </location>
</feature>
<evidence type="ECO:0000313" key="11">
    <source>
        <dbReference type="Proteomes" id="UP001139447"/>
    </source>
</evidence>
<dbReference type="Proteomes" id="UP001139447">
    <property type="component" value="Unassembled WGS sequence"/>
</dbReference>
<evidence type="ECO:0000256" key="5">
    <source>
        <dbReference type="ARBA" id="ARBA00022573"/>
    </source>
</evidence>
<comment type="pathway">
    <text evidence="2 9">Cofactor biosynthesis; adenosylcobalamin biosynthesis.</text>
</comment>
<dbReference type="Pfam" id="PF03186">
    <property type="entry name" value="CobD_Cbib"/>
    <property type="match status" value="1"/>
</dbReference>
<dbReference type="EMBL" id="JALGBI010000001">
    <property type="protein sequence ID" value="MCJ0762943.1"/>
    <property type="molecule type" value="Genomic_DNA"/>
</dbReference>
<comment type="subcellular location">
    <subcellularLocation>
        <location evidence="1 9">Cell membrane</location>
        <topology evidence="1 9">Multi-pass membrane protein</topology>
    </subcellularLocation>
</comment>
<keyword evidence="8 9" id="KW-0472">Membrane</keyword>
<feature type="transmembrane region" description="Helical" evidence="9">
    <location>
        <begin position="60"/>
        <end position="82"/>
    </location>
</feature>
<protein>
    <recommendedName>
        <fullName evidence="9">Cobalamin biosynthesis protein CobD</fullName>
    </recommendedName>
</protein>
<dbReference type="GO" id="GO:0048472">
    <property type="term" value="F:threonine-phosphate decarboxylase activity"/>
    <property type="evidence" value="ECO:0007669"/>
    <property type="project" value="InterPro"/>
</dbReference>
<evidence type="ECO:0000256" key="6">
    <source>
        <dbReference type="ARBA" id="ARBA00022692"/>
    </source>
</evidence>
<gene>
    <name evidence="10" type="primary">cbiB</name>
    <name evidence="9" type="synonym">cobD</name>
    <name evidence="10" type="ORF">MMF98_06945</name>
</gene>
<comment type="caution">
    <text evidence="9">Lacks conserved residue(s) required for the propagation of feature annotation.</text>
</comment>
<dbReference type="GO" id="GO:0015420">
    <property type="term" value="F:ABC-type vitamin B12 transporter activity"/>
    <property type="evidence" value="ECO:0007669"/>
    <property type="project" value="UniProtKB-UniRule"/>
</dbReference>
<dbReference type="NCBIfam" id="TIGR00380">
    <property type="entry name" value="cobal_cbiB"/>
    <property type="match status" value="1"/>
</dbReference>
<dbReference type="AlphaFoldDB" id="A0A9X1VTC1"/>
<evidence type="ECO:0000256" key="9">
    <source>
        <dbReference type="HAMAP-Rule" id="MF_00024"/>
    </source>
</evidence>
<evidence type="ECO:0000313" key="10">
    <source>
        <dbReference type="EMBL" id="MCJ0762943.1"/>
    </source>
</evidence>
<comment type="similarity">
    <text evidence="3 9">Belongs to the CobD/CbiB family.</text>
</comment>
<keyword evidence="5 9" id="KW-0169">Cobalamin biosynthesis</keyword>
<keyword evidence="11" id="KW-1185">Reference proteome</keyword>
<reference evidence="10" key="1">
    <citation type="submission" date="2022-03" db="EMBL/GenBank/DDBJ databases">
        <authorList>
            <person name="Woo C.Y."/>
        </authorList>
    </citation>
    <scope>NUCLEOTIDE SEQUENCE</scope>
    <source>
        <strain evidence="10">CYS-02</strain>
    </source>
</reference>
<organism evidence="10 11">
    <name type="scientific">Variovorax terrae</name>
    <dbReference type="NCBI Taxonomy" id="2923278"/>
    <lineage>
        <taxon>Bacteria</taxon>
        <taxon>Pseudomonadati</taxon>
        <taxon>Pseudomonadota</taxon>
        <taxon>Betaproteobacteria</taxon>
        <taxon>Burkholderiales</taxon>
        <taxon>Comamonadaceae</taxon>
        <taxon>Variovorax</taxon>
    </lineage>
</organism>
<dbReference type="InterPro" id="IPR004485">
    <property type="entry name" value="Cobalamin_biosynth_CobD/CbiB"/>
</dbReference>
<feature type="transmembrane region" description="Helical" evidence="9">
    <location>
        <begin position="300"/>
        <end position="321"/>
    </location>
</feature>
<evidence type="ECO:0000256" key="1">
    <source>
        <dbReference type="ARBA" id="ARBA00004651"/>
    </source>
</evidence>
<comment type="caution">
    <text evidence="10">The sequence shown here is derived from an EMBL/GenBank/DDBJ whole genome shotgun (WGS) entry which is preliminary data.</text>
</comment>
<name>A0A9X1VTC1_9BURK</name>
<dbReference type="HAMAP" id="MF_00024">
    <property type="entry name" value="CobD_CbiB"/>
    <property type="match status" value="1"/>
</dbReference>
<evidence type="ECO:0000256" key="4">
    <source>
        <dbReference type="ARBA" id="ARBA00022475"/>
    </source>
</evidence>
<evidence type="ECO:0000256" key="2">
    <source>
        <dbReference type="ARBA" id="ARBA00004953"/>
    </source>
</evidence>
<comment type="function">
    <text evidence="9">Converts cobyric acid to cobinamide by the addition of aminopropanol on the F carboxylic group.</text>
</comment>
<dbReference type="RefSeq" id="WP_243305509.1">
    <property type="nucleotide sequence ID" value="NZ_JALGBI010000001.1"/>
</dbReference>